<sequence>MGKKGKRSKRNAVMKQVDELFAEYEKLLKEALCDNRKLLYSKAANKLRKTIQLLESKNELKMYTLDKQLVVCYLLMSVEYERKNYKAAIDCYNYIVSKSRNKNFSFSASISLYYQLIMLRLNGQDYQISDFIHEISREKQERSFLFEDTVHAFRAQKQFDAAIRLEMTCGSLRCSTELKSKLSLALTYLERYRIEFHQRAQMRKEEFFTMNSLITRMIAQFPLENNYSPEYCLVLAQWYYLTHTLDGNKGAEEESMQASTSVLDFLYQSLTVYTDEDNGIWEIVQDNCYTCGQAVTIVASTINE</sequence>
<keyword evidence="2" id="KW-1185">Reference proteome</keyword>
<accession>A0AAD3HG96</accession>
<evidence type="ECO:0000313" key="1">
    <source>
        <dbReference type="EMBL" id="GFH61923.1"/>
    </source>
</evidence>
<proteinExistence type="predicted"/>
<organism evidence="1 2">
    <name type="scientific">Chaetoceros tenuissimus</name>
    <dbReference type="NCBI Taxonomy" id="426638"/>
    <lineage>
        <taxon>Eukaryota</taxon>
        <taxon>Sar</taxon>
        <taxon>Stramenopiles</taxon>
        <taxon>Ochrophyta</taxon>
        <taxon>Bacillariophyta</taxon>
        <taxon>Coscinodiscophyceae</taxon>
        <taxon>Chaetocerotophycidae</taxon>
        <taxon>Chaetocerotales</taxon>
        <taxon>Chaetocerotaceae</taxon>
        <taxon>Chaetoceros</taxon>
    </lineage>
</organism>
<comment type="caution">
    <text evidence="1">The sequence shown here is derived from an EMBL/GenBank/DDBJ whole genome shotgun (WGS) entry which is preliminary data.</text>
</comment>
<dbReference type="AlphaFoldDB" id="A0AAD3HG96"/>
<dbReference type="EMBL" id="BLLK01000075">
    <property type="protein sequence ID" value="GFH61923.1"/>
    <property type="molecule type" value="Genomic_DNA"/>
</dbReference>
<dbReference type="Proteomes" id="UP001054902">
    <property type="component" value="Unassembled WGS sequence"/>
</dbReference>
<gene>
    <name evidence="1" type="ORF">CTEN210_18399</name>
</gene>
<name>A0AAD3HG96_9STRA</name>
<protein>
    <submittedName>
        <fullName evidence="1">Uncharacterized protein</fullName>
    </submittedName>
</protein>
<reference evidence="1 2" key="1">
    <citation type="journal article" date="2021" name="Sci. Rep.">
        <title>The genome of the diatom Chaetoceros tenuissimus carries an ancient integrated fragment of an extant virus.</title>
        <authorList>
            <person name="Hongo Y."/>
            <person name="Kimura K."/>
            <person name="Takaki Y."/>
            <person name="Yoshida Y."/>
            <person name="Baba S."/>
            <person name="Kobayashi G."/>
            <person name="Nagasaki K."/>
            <person name="Hano T."/>
            <person name="Tomaru Y."/>
        </authorList>
    </citation>
    <scope>NUCLEOTIDE SEQUENCE [LARGE SCALE GENOMIC DNA]</scope>
    <source>
        <strain evidence="1 2">NIES-3715</strain>
    </source>
</reference>
<evidence type="ECO:0000313" key="2">
    <source>
        <dbReference type="Proteomes" id="UP001054902"/>
    </source>
</evidence>